<evidence type="ECO:0000313" key="3">
    <source>
        <dbReference type="Proteomes" id="UP000735302"/>
    </source>
</evidence>
<evidence type="ECO:0000256" key="1">
    <source>
        <dbReference type="SAM" id="MobiDB-lite"/>
    </source>
</evidence>
<protein>
    <submittedName>
        <fullName evidence="2">Uncharacterized protein</fullName>
    </submittedName>
</protein>
<dbReference type="Proteomes" id="UP000735302">
    <property type="component" value="Unassembled WGS sequence"/>
</dbReference>
<dbReference type="EMBL" id="BLXT01002329">
    <property type="protein sequence ID" value="GFN93375.1"/>
    <property type="molecule type" value="Genomic_DNA"/>
</dbReference>
<evidence type="ECO:0000313" key="2">
    <source>
        <dbReference type="EMBL" id="GFN93375.1"/>
    </source>
</evidence>
<sequence length="141" mass="15822">MRKVFQKQSENTGQCEIFYQLKTGCEPRSYIVETPDGTTLRRERRHLKDSCSPLQAETTAGPDDDDKADSPTAERGGESSPMDSTPDPPSNRHAGDPQPSARPSVTLHLHHRLHSRPEGRQHPLFPLRTSSSILKTRRRVA</sequence>
<organism evidence="2 3">
    <name type="scientific">Plakobranchus ocellatus</name>
    <dbReference type="NCBI Taxonomy" id="259542"/>
    <lineage>
        <taxon>Eukaryota</taxon>
        <taxon>Metazoa</taxon>
        <taxon>Spiralia</taxon>
        <taxon>Lophotrochozoa</taxon>
        <taxon>Mollusca</taxon>
        <taxon>Gastropoda</taxon>
        <taxon>Heterobranchia</taxon>
        <taxon>Euthyneura</taxon>
        <taxon>Panpulmonata</taxon>
        <taxon>Sacoglossa</taxon>
        <taxon>Placobranchoidea</taxon>
        <taxon>Plakobranchidae</taxon>
        <taxon>Plakobranchus</taxon>
    </lineage>
</organism>
<accession>A0AAV3ZBT4</accession>
<name>A0AAV3ZBT4_9GAST</name>
<comment type="caution">
    <text evidence="2">The sequence shown here is derived from an EMBL/GenBank/DDBJ whole genome shotgun (WGS) entry which is preliminary data.</text>
</comment>
<keyword evidence="3" id="KW-1185">Reference proteome</keyword>
<dbReference type="AlphaFoldDB" id="A0AAV3ZBT4"/>
<reference evidence="2 3" key="1">
    <citation type="journal article" date="2021" name="Elife">
        <title>Chloroplast acquisition without the gene transfer in kleptoplastic sea slugs, Plakobranchus ocellatus.</title>
        <authorList>
            <person name="Maeda T."/>
            <person name="Takahashi S."/>
            <person name="Yoshida T."/>
            <person name="Shimamura S."/>
            <person name="Takaki Y."/>
            <person name="Nagai Y."/>
            <person name="Toyoda A."/>
            <person name="Suzuki Y."/>
            <person name="Arimoto A."/>
            <person name="Ishii H."/>
            <person name="Satoh N."/>
            <person name="Nishiyama T."/>
            <person name="Hasebe M."/>
            <person name="Maruyama T."/>
            <person name="Minagawa J."/>
            <person name="Obokata J."/>
            <person name="Shigenobu S."/>
        </authorList>
    </citation>
    <scope>NUCLEOTIDE SEQUENCE [LARGE SCALE GENOMIC DNA]</scope>
</reference>
<proteinExistence type="predicted"/>
<feature type="region of interest" description="Disordered" evidence="1">
    <location>
        <begin position="29"/>
        <end position="141"/>
    </location>
</feature>
<gene>
    <name evidence="2" type="ORF">PoB_001988100</name>
</gene>